<keyword evidence="10" id="KW-1185">Reference proteome</keyword>
<dbReference type="InterPro" id="IPR035952">
    <property type="entry name" value="Rhomboid-like_sf"/>
</dbReference>
<dbReference type="SUPFAM" id="SSF144091">
    <property type="entry name" value="Rhomboid-like"/>
    <property type="match status" value="1"/>
</dbReference>
<feature type="transmembrane region" description="Helical" evidence="7">
    <location>
        <begin position="230"/>
        <end position="250"/>
    </location>
</feature>
<keyword evidence="3 7" id="KW-0812">Transmembrane</keyword>
<name>A0ABP4EQE8_9ACTN</name>
<keyword evidence="4" id="KW-0378">Hydrolase</keyword>
<feature type="transmembrane region" description="Helical" evidence="7">
    <location>
        <begin position="157"/>
        <end position="176"/>
    </location>
</feature>
<feature type="transmembrane region" description="Helical" evidence="7">
    <location>
        <begin position="257"/>
        <end position="276"/>
    </location>
</feature>
<evidence type="ECO:0000256" key="3">
    <source>
        <dbReference type="ARBA" id="ARBA00022692"/>
    </source>
</evidence>
<feature type="transmembrane region" description="Helical" evidence="7">
    <location>
        <begin position="207"/>
        <end position="224"/>
    </location>
</feature>
<evidence type="ECO:0000259" key="8">
    <source>
        <dbReference type="Pfam" id="PF01694"/>
    </source>
</evidence>
<dbReference type="InterPro" id="IPR050925">
    <property type="entry name" value="Rhomboid_protease_S54"/>
</dbReference>
<organism evidence="9 10">
    <name type="scientific">Nocardioides dubius</name>
    <dbReference type="NCBI Taxonomy" id="317019"/>
    <lineage>
        <taxon>Bacteria</taxon>
        <taxon>Bacillati</taxon>
        <taxon>Actinomycetota</taxon>
        <taxon>Actinomycetes</taxon>
        <taxon>Propionibacteriales</taxon>
        <taxon>Nocardioidaceae</taxon>
        <taxon>Nocardioides</taxon>
    </lineage>
</organism>
<keyword evidence="5 7" id="KW-1133">Transmembrane helix</keyword>
<comment type="caution">
    <text evidence="9">The sequence shown here is derived from an EMBL/GenBank/DDBJ whole genome shotgun (WGS) entry which is preliminary data.</text>
</comment>
<accession>A0ABP4EQE8</accession>
<evidence type="ECO:0000313" key="9">
    <source>
        <dbReference type="EMBL" id="GAA1115549.1"/>
    </source>
</evidence>
<keyword evidence="9" id="KW-0645">Protease</keyword>
<comment type="similarity">
    <text evidence="2">Belongs to the peptidase S54 family.</text>
</comment>
<evidence type="ECO:0000256" key="2">
    <source>
        <dbReference type="ARBA" id="ARBA00009045"/>
    </source>
</evidence>
<feature type="transmembrane region" description="Helical" evidence="7">
    <location>
        <begin position="38"/>
        <end position="58"/>
    </location>
</feature>
<dbReference type="PANTHER" id="PTHR43731">
    <property type="entry name" value="RHOMBOID PROTEASE"/>
    <property type="match status" value="1"/>
</dbReference>
<evidence type="ECO:0000256" key="1">
    <source>
        <dbReference type="ARBA" id="ARBA00004141"/>
    </source>
</evidence>
<dbReference type="PANTHER" id="PTHR43731:SF14">
    <property type="entry name" value="PRESENILIN-ASSOCIATED RHOMBOID-LIKE PROTEIN, MITOCHONDRIAL"/>
    <property type="match status" value="1"/>
</dbReference>
<keyword evidence="6 7" id="KW-0472">Membrane</keyword>
<evidence type="ECO:0000313" key="10">
    <source>
        <dbReference type="Proteomes" id="UP001501581"/>
    </source>
</evidence>
<gene>
    <name evidence="9" type="ORF">GCM10009668_42780</name>
</gene>
<feature type="domain" description="Peptidase S54 rhomboid" evidence="8">
    <location>
        <begin position="116"/>
        <end position="248"/>
    </location>
</feature>
<reference evidence="10" key="1">
    <citation type="journal article" date="2019" name="Int. J. Syst. Evol. Microbiol.">
        <title>The Global Catalogue of Microorganisms (GCM) 10K type strain sequencing project: providing services to taxonomists for standard genome sequencing and annotation.</title>
        <authorList>
            <consortium name="The Broad Institute Genomics Platform"/>
            <consortium name="The Broad Institute Genome Sequencing Center for Infectious Disease"/>
            <person name="Wu L."/>
            <person name="Ma J."/>
        </authorList>
    </citation>
    <scope>NUCLEOTIDE SEQUENCE [LARGE SCALE GENOMIC DNA]</scope>
    <source>
        <strain evidence="10">JCM 13008</strain>
    </source>
</reference>
<comment type="subcellular location">
    <subcellularLocation>
        <location evidence="1">Membrane</location>
        <topology evidence="1">Multi-pass membrane protein</topology>
    </subcellularLocation>
</comment>
<dbReference type="Gene3D" id="1.20.1540.10">
    <property type="entry name" value="Rhomboid-like"/>
    <property type="match status" value="1"/>
</dbReference>
<evidence type="ECO:0000256" key="7">
    <source>
        <dbReference type="SAM" id="Phobius"/>
    </source>
</evidence>
<dbReference type="InterPro" id="IPR022764">
    <property type="entry name" value="Peptidase_S54_rhomboid_dom"/>
</dbReference>
<evidence type="ECO:0000256" key="5">
    <source>
        <dbReference type="ARBA" id="ARBA00022989"/>
    </source>
</evidence>
<dbReference type="Proteomes" id="UP001501581">
    <property type="component" value="Unassembled WGS sequence"/>
</dbReference>
<feature type="transmembrane region" description="Helical" evidence="7">
    <location>
        <begin position="182"/>
        <end position="200"/>
    </location>
</feature>
<dbReference type="RefSeq" id="WP_343996976.1">
    <property type="nucleotide sequence ID" value="NZ_BAAALG010000024.1"/>
</dbReference>
<dbReference type="EMBL" id="BAAALG010000024">
    <property type="protein sequence ID" value="GAA1115549.1"/>
    <property type="molecule type" value="Genomic_DNA"/>
</dbReference>
<evidence type="ECO:0000256" key="4">
    <source>
        <dbReference type="ARBA" id="ARBA00022801"/>
    </source>
</evidence>
<proteinExistence type="inferred from homology"/>
<dbReference type="GO" id="GO:0008233">
    <property type="term" value="F:peptidase activity"/>
    <property type="evidence" value="ECO:0007669"/>
    <property type="project" value="UniProtKB-KW"/>
</dbReference>
<sequence>MNDAAVGFQCSDCVRQGAKETRSGRAAYGGQRSADPRLTTYVLIGLNALVWLLVAATGGGRSEWINRLALLPTGRCVPTDQPGSYFPAATQADCVAGNERLFGGLDITWIPGVAEGAWWQLFTSMFAHVEPWHLAMNMLALWFLGPQLEAALGRVRFLAVFLGSGLAGSVLVYWLSDAGSSTLGASGCVFGLLAAYLVVGRKVGADLTPILGWVGINVAITVFGRDYISWQGHLGGFIGGAIVTAMIVYAPRERRTLWQVVGLVAFVVACAVAIMLRTAGLS</sequence>
<dbReference type="GO" id="GO:0006508">
    <property type="term" value="P:proteolysis"/>
    <property type="evidence" value="ECO:0007669"/>
    <property type="project" value="UniProtKB-KW"/>
</dbReference>
<evidence type="ECO:0000256" key="6">
    <source>
        <dbReference type="ARBA" id="ARBA00023136"/>
    </source>
</evidence>
<dbReference type="Pfam" id="PF01694">
    <property type="entry name" value="Rhomboid"/>
    <property type="match status" value="1"/>
</dbReference>
<protein>
    <submittedName>
        <fullName evidence="9">Rhomboid family intramembrane serine protease</fullName>
    </submittedName>
</protein>